<reference evidence="3 4" key="1">
    <citation type="submission" date="2023-10" db="EMBL/GenBank/DDBJ databases">
        <title>Chromosome-scale genome assembly provides insights into flower coloration mechanisms of Canna indica.</title>
        <authorList>
            <person name="Li C."/>
        </authorList>
    </citation>
    <scope>NUCLEOTIDE SEQUENCE [LARGE SCALE GENOMIC DNA]</scope>
    <source>
        <tissue evidence="3">Flower</tissue>
    </source>
</reference>
<dbReference type="PANTHER" id="PTHR33227:SF54">
    <property type="entry name" value="PROTEIN STIG1"/>
    <property type="match status" value="1"/>
</dbReference>
<dbReference type="EMBL" id="CP136895">
    <property type="protein sequence ID" value="WOL11899.1"/>
    <property type="molecule type" value="Genomic_DNA"/>
</dbReference>
<sequence length="98" mass="10615">MVVAISLFPPVIADRGISRFLAAADLKNKRCNMDPLVCYGTRSPGPDCCDDQCVDLPGDSANCGKCGKCVDLAFDKKNYDSCFNECRKNCFGGLCDYA</sequence>
<keyword evidence="2" id="KW-0732">Signal</keyword>
<protein>
    <submittedName>
        <fullName evidence="3">Stigma-specific STIG1-like protein 3</fullName>
    </submittedName>
</protein>
<dbReference type="Pfam" id="PF04885">
    <property type="entry name" value="Stig1"/>
    <property type="match status" value="1"/>
</dbReference>
<dbReference type="Proteomes" id="UP001327560">
    <property type="component" value="Chromosome 6"/>
</dbReference>
<dbReference type="InterPro" id="IPR006969">
    <property type="entry name" value="Stig-like"/>
</dbReference>
<name>A0AAQ3KPD2_9LILI</name>
<proteinExistence type="inferred from homology"/>
<evidence type="ECO:0000256" key="2">
    <source>
        <dbReference type="ARBA" id="ARBA00022729"/>
    </source>
</evidence>
<organism evidence="3 4">
    <name type="scientific">Canna indica</name>
    <name type="common">Indian-shot</name>
    <dbReference type="NCBI Taxonomy" id="4628"/>
    <lineage>
        <taxon>Eukaryota</taxon>
        <taxon>Viridiplantae</taxon>
        <taxon>Streptophyta</taxon>
        <taxon>Embryophyta</taxon>
        <taxon>Tracheophyta</taxon>
        <taxon>Spermatophyta</taxon>
        <taxon>Magnoliopsida</taxon>
        <taxon>Liliopsida</taxon>
        <taxon>Zingiberales</taxon>
        <taxon>Cannaceae</taxon>
        <taxon>Canna</taxon>
    </lineage>
</organism>
<accession>A0AAQ3KPD2</accession>
<keyword evidence="4" id="KW-1185">Reference proteome</keyword>
<gene>
    <name evidence="3" type="ORF">Cni_G20663</name>
</gene>
<evidence type="ECO:0000256" key="1">
    <source>
        <dbReference type="ARBA" id="ARBA00006010"/>
    </source>
</evidence>
<evidence type="ECO:0000313" key="4">
    <source>
        <dbReference type="Proteomes" id="UP001327560"/>
    </source>
</evidence>
<evidence type="ECO:0000313" key="3">
    <source>
        <dbReference type="EMBL" id="WOL11899.1"/>
    </source>
</evidence>
<dbReference type="PANTHER" id="PTHR33227">
    <property type="entry name" value="STIGMA-SPECIFIC STIG1-LIKE PROTEIN 3"/>
    <property type="match status" value="1"/>
</dbReference>
<comment type="similarity">
    <text evidence="1">Belongs to the STIG1 family.</text>
</comment>
<dbReference type="AlphaFoldDB" id="A0AAQ3KPD2"/>